<dbReference type="EMBL" id="MWWX01000004">
    <property type="protein sequence ID" value="OZG62633.1"/>
    <property type="molecule type" value="Genomic_DNA"/>
</dbReference>
<accession>A0A261FUL8</accession>
<evidence type="ECO:0000313" key="1">
    <source>
        <dbReference type="EMBL" id="OZG62633.1"/>
    </source>
</evidence>
<dbReference type="Proteomes" id="UP000216352">
    <property type="component" value="Unassembled WGS sequence"/>
</dbReference>
<name>A0A261FUL8_9BIFI</name>
<dbReference type="RefSeq" id="WP_072725646.1">
    <property type="nucleotide sequence ID" value="NZ_BDIS01000016.1"/>
</dbReference>
<sequence length="258" mass="29254">MTMSVCADAIDSSRSEDARAALPPTMTPHAIAVLFQRADLALYGDAWRDFLLWANIGPVIGSDHGADGDAASRMRRAFEEWFAFDCEIDERGKTPFDLAARYRFNVTRDIDRSEYANLRRVSASNRASWFRILSAEAVRGVLMLEDLASDQLYEVRDRRLAGELDGVRGGSLVARIAMSHGEWRLVGEPLHMSRRGEANRAHVRFCQLLNVRQPRFADLVRFFHGRDAGRHVGYDVLRDYERAHGVETIWAKLSRGLM</sequence>
<protein>
    <submittedName>
        <fullName evidence="1">Uncharacterized protein</fullName>
    </submittedName>
</protein>
<evidence type="ECO:0000313" key="2">
    <source>
        <dbReference type="Proteomes" id="UP000216352"/>
    </source>
</evidence>
<dbReference type="OrthoDB" id="3237341at2"/>
<proteinExistence type="predicted"/>
<comment type="caution">
    <text evidence="1">The sequence shown here is derived from an EMBL/GenBank/DDBJ whole genome shotgun (WGS) entry which is preliminary data.</text>
</comment>
<dbReference type="AlphaFoldDB" id="A0A261FUL8"/>
<keyword evidence="2" id="KW-1185">Reference proteome</keyword>
<reference evidence="1 2" key="1">
    <citation type="journal article" date="2017" name="BMC Genomics">
        <title>Comparative genomic and phylogenomic analyses of the Bifidobacteriaceae family.</title>
        <authorList>
            <person name="Lugli G.A."/>
            <person name="Milani C."/>
            <person name="Turroni F."/>
            <person name="Duranti S."/>
            <person name="Mancabelli L."/>
            <person name="Mangifesta M."/>
            <person name="Ferrario C."/>
            <person name="Modesto M."/>
            <person name="Mattarelli P."/>
            <person name="Jiri K."/>
            <person name="van Sinderen D."/>
            <person name="Ventura M."/>
        </authorList>
    </citation>
    <scope>NUCLEOTIDE SEQUENCE [LARGE SCALE GENOMIC DNA]</scope>
    <source>
        <strain evidence="1 2">DSM 28807</strain>
    </source>
</reference>
<gene>
    <name evidence="1" type="ORF">BLEM_0550</name>
</gene>
<organism evidence="1 2">
    <name type="scientific">Bifidobacterium lemurum</name>
    <dbReference type="NCBI Taxonomy" id="1603886"/>
    <lineage>
        <taxon>Bacteria</taxon>
        <taxon>Bacillati</taxon>
        <taxon>Actinomycetota</taxon>
        <taxon>Actinomycetes</taxon>
        <taxon>Bifidobacteriales</taxon>
        <taxon>Bifidobacteriaceae</taxon>
        <taxon>Bifidobacterium</taxon>
    </lineage>
</organism>